<organism evidence="1 2">
    <name type="scientific">Tabrizicola soli</name>
    <dbReference type="NCBI Taxonomy" id="2185115"/>
    <lineage>
        <taxon>Bacteria</taxon>
        <taxon>Pseudomonadati</taxon>
        <taxon>Pseudomonadota</taxon>
        <taxon>Alphaproteobacteria</taxon>
        <taxon>Rhodobacterales</taxon>
        <taxon>Paracoccaceae</taxon>
        <taxon>Tabrizicola</taxon>
    </lineage>
</organism>
<dbReference type="Proteomes" id="UP001595445">
    <property type="component" value="Unassembled WGS sequence"/>
</dbReference>
<evidence type="ECO:0000313" key="2">
    <source>
        <dbReference type="Proteomes" id="UP001595445"/>
    </source>
</evidence>
<comment type="caution">
    <text evidence="1">The sequence shown here is derived from an EMBL/GenBank/DDBJ whole genome shotgun (WGS) entry which is preliminary data.</text>
</comment>
<protein>
    <recommendedName>
        <fullName evidence="3">MarR family transcriptional regulator</fullName>
    </recommendedName>
</protein>
<dbReference type="EMBL" id="JBHRSM010000024">
    <property type="protein sequence ID" value="MFC3087151.1"/>
    <property type="molecule type" value="Genomic_DNA"/>
</dbReference>
<evidence type="ECO:0000313" key="1">
    <source>
        <dbReference type="EMBL" id="MFC3087151.1"/>
    </source>
</evidence>
<keyword evidence="2" id="KW-1185">Reference proteome</keyword>
<dbReference type="RefSeq" id="WP_197642978.1">
    <property type="nucleotide sequence ID" value="NZ_JAEACP010000007.1"/>
</dbReference>
<sequence length="220" mass="23644">MTRIVAILTGDLIRSTEASPQAVDQAMRVIRDCAAALGPRSDFTRFRGDGWQIRLIRPGDCLRACLLILARLRGTPELPGCRIAVGIGAEYPTDAADLSTAMGPAFTASGRALDRMKPDRLLALDGEWPGGGRIDLFQKLAFTVASDLAGRWTTGQAEAMALKLDPGSPADDRQSNETIAGKLGITRQAVDARLRAADYPLLEEMIQAFRTSFSPETADA</sequence>
<reference evidence="2" key="1">
    <citation type="journal article" date="2019" name="Int. J. Syst. Evol. Microbiol.">
        <title>The Global Catalogue of Microorganisms (GCM) 10K type strain sequencing project: providing services to taxonomists for standard genome sequencing and annotation.</title>
        <authorList>
            <consortium name="The Broad Institute Genomics Platform"/>
            <consortium name="The Broad Institute Genome Sequencing Center for Infectious Disease"/>
            <person name="Wu L."/>
            <person name="Ma J."/>
        </authorList>
    </citation>
    <scope>NUCLEOTIDE SEQUENCE [LARGE SCALE GENOMIC DNA]</scope>
    <source>
        <strain evidence="2">KCTC 62102</strain>
    </source>
</reference>
<proteinExistence type="predicted"/>
<accession>A0ABV7DWH4</accession>
<name>A0ABV7DWH4_9RHOB</name>
<gene>
    <name evidence="1" type="ORF">ACFOD6_13950</name>
</gene>
<evidence type="ECO:0008006" key="3">
    <source>
        <dbReference type="Google" id="ProtNLM"/>
    </source>
</evidence>